<evidence type="ECO:0000256" key="6">
    <source>
        <dbReference type="SAM" id="Phobius"/>
    </source>
</evidence>
<evidence type="ECO:0000256" key="3">
    <source>
        <dbReference type="ARBA" id="ARBA00022960"/>
    </source>
</evidence>
<dbReference type="EMBL" id="JALIRP010000004">
    <property type="protein sequence ID" value="MCJ8012417.1"/>
    <property type="molecule type" value="Genomic_DNA"/>
</dbReference>
<protein>
    <submittedName>
        <fullName evidence="7">Rod shape-determining protein RodA</fullName>
    </submittedName>
</protein>
<proteinExistence type="predicted"/>
<reference evidence="7" key="1">
    <citation type="submission" date="2022-04" db="EMBL/GenBank/DDBJ databases">
        <title>Paenibacillus mangrovi sp. nov., a novel endophytic bacterium isolated from bark of Kandelia candel.</title>
        <authorList>
            <person name="Tuo L."/>
        </authorList>
    </citation>
    <scope>NUCLEOTIDE SEQUENCE</scope>
    <source>
        <strain evidence="7">KQZ6P-2</strain>
    </source>
</reference>
<keyword evidence="4 6" id="KW-1133">Transmembrane helix</keyword>
<feature type="transmembrane region" description="Helical" evidence="6">
    <location>
        <begin position="12"/>
        <end position="30"/>
    </location>
</feature>
<dbReference type="GO" id="GO:0008360">
    <property type="term" value="P:regulation of cell shape"/>
    <property type="evidence" value="ECO:0007669"/>
    <property type="project" value="UniProtKB-KW"/>
</dbReference>
<evidence type="ECO:0000256" key="2">
    <source>
        <dbReference type="ARBA" id="ARBA00022692"/>
    </source>
</evidence>
<dbReference type="AlphaFoldDB" id="A0A9X1WNE3"/>
<feature type="transmembrane region" description="Helical" evidence="6">
    <location>
        <begin position="343"/>
        <end position="364"/>
    </location>
</feature>
<gene>
    <name evidence="7" type="ORF">MUG84_11805</name>
</gene>
<dbReference type="Pfam" id="PF01098">
    <property type="entry name" value="FTSW_RODA_SPOVE"/>
    <property type="match status" value="1"/>
</dbReference>
<feature type="transmembrane region" description="Helical" evidence="6">
    <location>
        <begin position="309"/>
        <end position="331"/>
    </location>
</feature>
<evidence type="ECO:0000256" key="1">
    <source>
        <dbReference type="ARBA" id="ARBA00004141"/>
    </source>
</evidence>
<feature type="transmembrane region" description="Helical" evidence="6">
    <location>
        <begin position="135"/>
        <end position="153"/>
    </location>
</feature>
<keyword evidence="8" id="KW-1185">Reference proteome</keyword>
<feature type="transmembrane region" description="Helical" evidence="6">
    <location>
        <begin position="42"/>
        <end position="61"/>
    </location>
</feature>
<feature type="transmembrane region" description="Helical" evidence="6">
    <location>
        <begin position="277"/>
        <end position="297"/>
    </location>
</feature>
<feature type="transmembrane region" description="Helical" evidence="6">
    <location>
        <begin position="110"/>
        <end position="126"/>
    </location>
</feature>
<organism evidence="7 8">
    <name type="scientific">Paenibacillus mangrovi</name>
    <dbReference type="NCBI Taxonomy" id="2931978"/>
    <lineage>
        <taxon>Bacteria</taxon>
        <taxon>Bacillati</taxon>
        <taxon>Bacillota</taxon>
        <taxon>Bacilli</taxon>
        <taxon>Bacillales</taxon>
        <taxon>Paenibacillaceae</taxon>
        <taxon>Paenibacillus</taxon>
    </lineage>
</organism>
<comment type="subcellular location">
    <subcellularLocation>
        <location evidence="1">Membrane</location>
        <topology evidence="1">Multi-pass membrane protein</topology>
    </subcellularLocation>
</comment>
<accession>A0A9X1WNE3</accession>
<evidence type="ECO:0000313" key="7">
    <source>
        <dbReference type="EMBL" id="MCJ8012417.1"/>
    </source>
</evidence>
<sequence length="386" mass="42615">MFNIRLITKLDKSMLFIVLCLVSIGTIAIYRATEGTHLEGLHISNIVLFTAFCIPMLILAIMDYRILLGKLSYVLYGIGIAMLILVKFTGENINGASRWLNIGHFQLQPSELAKIFTVLLIAHLLGKRKGQQLRVFQDLLPIGLVFLVPFILIMLQPDLGTSLVFVGILLSMLWVGNIRSLYMILFIGLGILIICTVFWLYNVNYELLSKIVEPHQMARIQTFLDPASDPNKSWHVKNAMKAIGTGGLSGSDGVYVRRGFIPYVYSDSIFVVIGEEFGFLGSSVLLLLYLLLVYRMVNISMESKELAGSYLVIGFIGMLVFQVSVNIGMHIGIFPLTGISLPFISYGGSSLLTNMLAIGLILSVNAHKDDIALADLSDTPCVLKTG</sequence>
<dbReference type="GO" id="GO:0051301">
    <property type="term" value="P:cell division"/>
    <property type="evidence" value="ECO:0007669"/>
    <property type="project" value="InterPro"/>
</dbReference>
<dbReference type="GO" id="GO:0015648">
    <property type="term" value="F:lipid-linked peptidoglycan transporter activity"/>
    <property type="evidence" value="ECO:0007669"/>
    <property type="project" value="TreeGrafter"/>
</dbReference>
<feature type="transmembrane region" description="Helical" evidence="6">
    <location>
        <begin position="73"/>
        <end position="90"/>
    </location>
</feature>
<dbReference type="InterPro" id="IPR018365">
    <property type="entry name" value="Cell_cycle_FtsW-rel_CS"/>
</dbReference>
<keyword evidence="3" id="KW-0133">Cell shape</keyword>
<dbReference type="GO" id="GO:0005886">
    <property type="term" value="C:plasma membrane"/>
    <property type="evidence" value="ECO:0007669"/>
    <property type="project" value="TreeGrafter"/>
</dbReference>
<evidence type="ECO:0000256" key="4">
    <source>
        <dbReference type="ARBA" id="ARBA00022989"/>
    </source>
</evidence>
<feature type="transmembrane region" description="Helical" evidence="6">
    <location>
        <begin position="182"/>
        <end position="201"/>
    </location>
</feature>
<dbReference type="GO" id="GO:0032153">
    <property type="term" value="C:cell division site"/>
    <property type="evidence" value="ECO:0007669"/>
    <property type="project" value="TreeGrafter"/>
</dbReference>
<evidence type="ECO:0000313" key="8">
    <source>
        <dbReference type="Proteomes" id="UP001139347"/>
    </source>
</evidence>
<comment type="caution">
    <text evidence="7">The sequence shown here is derived from an EMBL/GenBank/DDBJ whole genome shotgun (WGS) entry which is preliminary data.</text>
</comment>
<evidence type="ECO:0000256" key="5">
    <source>
        <dbReference type="ARBA" id="ARBA00023136"/>
    </source>
</evidence>
<keyword evidence="2 6" id="KW-0812">Transmembrane</keyword>
<dbReference type="PANTHER" id="PTHR30474:SF1">
    <property type="entry name" value="PEPTIDOGLYCAN GLYCOSYLTRANSFERASE MRDB"/>
    <property type="match status" value="1"/>
</dbReference>
<dbReference type="PROSITE" id="PS00428">
    <property type="entry name" value="FTSW_RODA_SPOVE"/>
    <property type="match status" value="1"/>
</dbReference>
<dbReference type="RefSeq" id="WP_244725217.1">
    <property type="nucleotide sequence ID" value="NZ_JALIRP010000004.1"/>
</dbReference>
<dbReference type="PANTHER" id="PTHR30474">
    <property type="entry name" value="CELL CYCLE PROTEIN"/>
    <property type="match status" value="1"/>
</dbReference>
<dbReference type="Proteomes" id="UP001139347">
    <property type="component" value="Unassembled WGS sequence"/>
</dbReference>
<dbReference type="InterPro" id="IPR001182">
    <property type="entry name" value="FtsW/RodA"/>
</dbReference>
<keyword evidence="5 6" id="KW-0472">Membrane</keyword>
<name>A0A9X1WNE3_9BACL</name>
<feature type="transmembrane region" description="Helical" evidence="6">
    <location>
        <begin position="159"/>
        <end position="175"/>
    </location>
</feature>